<dbReference type="AlphaFoldDB" id="K1WIQ6"/>
<feature type="compositionally biased region" description="Basic and acidic residues" evidence="1">
    <location>
        <begin position="14"/>
        <end position="26"/>
    </location>
</feature>
<feature type="compositionally biased region" description="Basic and acidic residues" evidence="1">
    <location>
        <begin position="684"/>
        <end position="703"/>
    </location>
</feature>
<feature type="compositionally biased region" description="Polar residues" evidence="1">
    <location>
        <begin position="122"/>
        <end position="135"/>
    </location>
</feature>
<keyword evidence="3" id="KW-1185">Reference proteome</keyword>
<proteinExistence type="predicted"/>
<feature type="compositionally biased region" description="Low complexity" evidence="1">
    <location>
        <begin position="342"/>
        <end position="362"/>
    </location>
</feature>
<evidence type="ECO:0000313" key="3">
    <source>
        <dbReference type="Proteomes" id="UP000006753"/>
    </source>
</evidence>
<dbReference type="EMBL" id="JH921455">
    <property type="protein sequence ID" value="EKD12696.1"/>
    <property type="molecule type" value="Genomic_DNA"/>
</dbReference>
<evidence type="ECO:0000313" key="2">
    <source>
        <dbReference type="EMBL" id="EKD12696.1"/>
    </source>
</evidence>
<dbReference type="KEGG" id="mbe:MBM_09265"/>
<feature type="compositionally biased region" description="Polar residues" evidence="1">
    <location>
        <begin position="153"/>
        <end position="163"/>
    </location>
</feature>
<feature type="compositionally biased region" description="Basic and acidic residues" evidence="1">
    <location>
        <begin position="138"/>
        <end position="149"/>
    </location>
</feature>
<feature type="compositionally biased region" description="Polar residues" evidence="1">
    <location>
        <begin position="322"/>
        <end position="341"/>
    </location>
</feature>
<feature type="compositionally biased region" description="Low complexity" evidence="1">
    <location>
        <begin position="185"/>
        <end position="194"/>
    </location>
</feature>
<gene>
    <name evidence="2" type="ORF">MBM_09265</name>
</gene>
<protein>
    <submittedName>
        <fullName evidence="2">Mucin-7</fullName>
    </submittedName>
</protein>
<feature type="compositionally biased region" description="Low complexity" evidence="1">
    <location>
        <begin position="305"/>
        <end position="316"/>
    </location>
</feature>
<feature type="compositionally biased region" description="Polar residues" evidence="1">
    <location>
        <begin position="28"/>
        <end position="42"/>
    </location>
</feature>
<dbReference type="OMA" id="NPHHPGV"/>
<reference evidence="2 3" key="1">
    <citation type="journal article" date="2012" name="BMC Genomics">
        <title>Sequencing the genome of Marssonina brunnea reveals fungus-poplar co-evolution.</title>
        <authorList>
            <person name="Zhu S."/>
            <person name="Cao Y.-Z."/>
            <person name="Jiang C."/>
            <person name="Tan B.-Y."/>
            <person name="Wang Z."/>
            <person name="Feng S."/>
            <person name="Zhang L."/>
            <person name="Su X.-H."/>
            <person name="Brejova B."/>
            <person name="Vinar T."/>
            <person name="Xu M."/>
            <person name="Wang M.-X."/>
            <person name="Zhang S.-G."/>
            <person name="Huang M.-R."/>
            <person name="Wu R."/>
            <person name="Zhou Y."/>
        </authorList>
    </citation>
    <scope>NUCLEOTIDE SEQUENCE [LARGE SCALE GENOMIC DNA]</scope>
    <source>
        <strain evidence="2 3">MB_m1</strain>
    </source>
</reference>
<feature type="compositionally biased region" description="Basic and acidic residues" evidence="1">
    <location>
        <begin position="525"/>
        <end position="536"/>
    </location>
</feature>
<feature type="compositionally biased region" description="Low complexity" evidence="1">
    <location>
        <begin position="391"/>
        <end position="400"/>
    </location>
</feature>
<organism evidence="2 3">
    <name type="scientific">Marssonina brunnea f. sp. multigermtubi (strain MB_m1)</name>
    <name type="common">Marssonina leaf spot fungus</name>
    <dbReference type="NCBI Taxonomy" id="1072389"/>
    <lineage>
        <taxon>Eukaryota</taxon>
        <taxon>Fungi</taxon>
        <taxon>Dikarya</taxon>
        <taxon>Ascomycota</taxon>
        <taxon>Pezizomycotina</taxon>
        <taxon>Leotiomycetes</taxon>
        <taxon>Helotiales</taxon>
        <taxon>Drepanopezizaceae</taxon>
        <taxon>Drepanopeziza</taxon>
    </lineage>
</organism>
<sequence>MSGGVRNLRAMFEQNKESSPPDRGRSPGESTGVASSTGTSPRPLSKVRTSFVAVERNGGQLGLKRDTSGDTNIHKRRTSFSVDEADNPQAAIDRKRSTATEMDARNSSDPIKKTAPEKATGEPNTKMTSSSNQAQDPVKTETVKMEKKPAASATPNGHTNGSKPATKPAEKVSTTKASSKPPPITTASSTTESKASPKKVKDPAPRIPKTPTSPSKSRPKEPPAKTLDQKPEKKAEKETSRAPTAQSRAPSRATKPASKPPTTVAHGTPVKTRIPPSPPQSGFVKPRPKSPTRPIKLPASLTAHTASSGSKTAAAGGPPPTRQSVSRASGNIQSTHSRQAHSVSSRAPSRASTTTSKAALTRKPSTVKSGSTRPSLGPPPSNQSLKRRSSRQSLPSSAPADEGFLARMMRPTTASASKTAEKPVTPPKTSQSAKRPVTRDGPMKQASALGSPVSQKSRRKEVSPTRRAKPVVKSPIKAKEQKLGSKEPVTINVAEKPSSQGKPEEKVLPVETPVVPAQSPVVEAAKPEVEESKPVESEGLQVEEVMHETAVPVAEDPVAEDPVAEDPVAEDPVAEDPVAEDPVAEEKAAVEDTPAPAQESSEPSVGREKATPTTDAQTPPTSVVGQPAASATSEAGPGTEEAPLVVEPASIPSPKVVAEQEKSEEAGLESPSKFETLGSSPEPKAPEKVEEMKPSKGEDPADIAARKEVSRMNAEFMKAAGLQK</sequence>
<dbReference type="HOGENOM" id="CLU_020133_0_0_1"/>
<feature type="compositionally biased region" description="Acidic residues" evidence="1">
    <location>
        <begin position="557"/>
        <end position="583"/>
    </location>
</feature>
<feature type="compositionally biased region" description="Low complexity" evidence="1">
    <location>
        <begin position="611"/>
        <end position="621"/>
    </location>
</feature>
<dbReference type="GeneID" id="18765200"/>
<feature type="compositionally biased region" description="Polar residues" evidence="1">
    <location>
        <begin position="363"/>
        <end position="374"/>
    </location>
</feature>
<feature type="compositionally biased region" description="Basic and acidic residues" evidence="1">
    <location>
        <begin position="218"/>
        <end position="240"/>
    </location>
</feature>
<feature type="compositionally biased region" description="Low complexity" evidence="1">
    <location>
        <begin position="207"/>
        <end position="216"/>
    </location>
</feature>
<dbReference type="InParanoid" id="K1WIQ6"/>
<feature type="region of interest" description="Disordered" evidence="1">
    <location>
        <begin position="1"/>
        <end position="703"/>
    </location>
</feature>
<name>K1WIQ6_MARBU</name>
<feature type="compositionally biased region" description="Basic and acidic residues" evidence="1">
    <location>
        <begin position="92"/>
        <end position="120"/>
    </location>
</feature>
<accession>K1WIQ6</accession>
<dbReference type="OrthoDB" id="3600083at2759"/>
<dbReference type="eggNOG" id="ENOG502SU0I">
    <property type="taxonomic scope" value="Eukaryota"/>
</dbReference>
<dbReference type="Proteomes" id="UP000006753">
    <property type="component" value="Unassembled WGS sequence"/>
</dbReference>
<evidence type="ECO:0000256" key="1">
    <source>
        <dbReference type="SAM" id="MobiDB-lite"/>
    </source>
</evidence>